<dbReference type="PROSITE" id="PS50965">
    <property type="entry name" value="NERD"/>
    <property type="match status" value="1"/>
</dbReference>
<protein>
    <submittedName>
        <fullName evidence="2">Nuclease-related domain-containing protein</fullName>
    </submittedName>
</protein>
<dbReference type="Pfam" id="PF08378">
    <property type="entry name" value="NERD"/>
    <property type="match status" value="1"/>
</dbReference>
<comment type="caution">
    <text evidence="2">The sequence shown here is derived from an EMBL/GenBank/DDBJ whole genome shotgun (WGS) entry which is preliminary data.</text>
</comment>
<dbReference type="InterPro" id="IPR011528">
    <property type="entry name" value="NERD"/>
</dbReference>
<dbReference type="RefSeq" id="WP_305161303.1">
    <property type="nucleotide sequence ID" value="NZ_JAUUTP010000019.1"/>
</dbReference>
<gene>
    <name evidence="2" type="ORF">Q8G35_17345</name>
</gene>
<accession>A0AA90P6V6</accession>
<dbReference type="Proteomes" id="UP001178277">
    <property type="component" value="Unassembled WGS sequence"/>
</dbReference>
<evidence type="ECO:0000313" key="2">
    <source>
        <dbReference type="EMBL" id="MDP1420109.1"/>
    </source>
</evidence>
<proteinExistence type="predicted"/>
<evidence type="ECO:0000259" key="1">
    <source>
        <dbReference type="PROSITE" id="PS50965"/>
    </source>
</evidence>
<dbReference type="AlphaFoldDB" id="A0AA90P6V6"/>
<name>A0AA90P6V6_9BACI</name>
<feature type="domain" description="NERD" evidence="1">
    <location>
        <begin position="101"/>
        <end position="242"/>
    </location>
</feature>
<organism evidence="2 3">
    <name type="scientific">Peribacillus simplex</name>
    <dbReference type="NCBI Taxonomy" id="1478"/>
    <lineage>
        <taxon>Bacteria</taxon>
        <taxon>Bacillati</taxon>
        <taxon>Bacillota</taxon>
        <taxon>Bacilli</taxon>
        <taxon>Bacillales</taxon>
        <taxon>Bacillaceae</taxon>
        <taxon>Peribacillus</taxon>
    </lineage>
</organism>
<dbReference type="EMBL" id="JAUUTP010000019">
    <property type="protein sequence ID" value="MDP1420109.1"/>
    <property type="molecule type" value="Genomic_DNA"/>
</dbReference>
<sequence>MIYTILSVLLAACIGWIAYLLKKRKEMVEKSNKQIGSMEEAHKQEIASTKEVHENSIDTMKSKVSEHLTTIKGKHQDEMEKLRLENEDLRNKTRNRGEILTQLILENLKEDLINKSILKEDEMIILPNIFIPEENGKTRQIDHLVLLPQGLYVIETKNWKGHIVLGMTKRNSGKFSFLPDLLCSSKEETIIFKKESSGISVKTNYGNPITQVAGAAFILSEYLKKKSVRVGWVESIVFFNHDDKTLYDWSTNPKVKRMAEKEELVQFFKTEITGRDRRYSAHQLNEIKDHIEKTNYIAEAMKL</sequence>
<reference evidence="2" key="1">
    <citation type="submission" date="2023-07" db="EMBL/GenBank/DDBJ databases">
        <title>Murine gut Bacillus species.</title>
        <authorList>
            <person name="Gutman E."/>
            <person name="Hashuel R."/>
            <person name="Litvak Y."/>
        </authorList>
    </citation>
    <scope>NUCLEOTIDE SEQUENCE</scope>
    <source>
        <strain evidence="2">RU283</strain>
    </source>
</reference>
<evidence type="ECO:0000313" key="3">
    <source>
        <dbReference type="Proteomes" id="UP001178277"/>
    </source>
</evidence>